<evidence type="ECO:0000256" key="6">
    <source>
        <dbReference type="ARBA" id="ARBA00030806"/>
    </source>
</evidence>
<dbReference type="GO" id="GO:0009450">
    <property type="term" value="P:gamma-aminobutyric acid catabolic process"/>
    <property type="evidence" value="ECO:0007669"/>
    <property type="project" value="TreeGrafter"/>
</dbReference>
<evidence type="ECO:0000256" key="1">
    <source>
        <dbReference type="ARBA" id="ARBA00005176"/>
    </source>
</evidence>
<feature type="active site" evidence="7">
    <location>
        <position position="269"/>
    </location>
</feature>
<dbReference type="PANTHER" id="PTHR43353">
    <property type="entry name" value="SUCCINATE-SEMIALDEHYDE DEHYDROGENASE, MITOCHONDRIAL"/>
    <property type="match status" value="1"/>
</dbReference>
<proteinExistence type="inferred from homology"/>
<dbReference type="PROSITE" id="PS00070">
    <property type="entry name" value="ALDEHYDE_DEHYDR_CYS"/>
    <property type="match status" value="1"/>
</dbReference>
<dbReference type="OrthoDB" id="310895at2759"/>
<dbReference type="GO" id="GO:0004777">
    <property type="term" value="F:succinate-semialdehyde dehydrogenase (NAD+) activity"/>
    <property type="evidence" value="ECO:0007669"/>
    <property type="project" value="UniProtKB-EC"/>
</dbReference>
<evidence type="ECO:0000259" key="9">
    <source>
        <dbReference type="Pfam" id="PF00171"/>
    </source>
</evidence>
<dbReference type="InParanoid" id="D7FW35"/>
<dbReference type="AlphaFoldDB" id="D7FW35"/>
<dbReference type="EMBL" id="FN648486">
    <property type="protein sequence ID" value="CBJ25555.1"/>
    <property type="molecule type" value="Genomic_DNA"/>
</dbReference>
<dbReference type="eggNOG" id="KOG2451">
    <property type="taxonomic scope" value="Eukaryota"/>
</dbReference>
<gene>
    <name evidence="10" type="ORF">Esi_0003_0206</name>
</gene>
<dbReference type="CDD" id="cd07103">
    <property type="entry name" value="ALDH_F5_SSADH_GabD"/>
    <property type="match status" value="1"/>
</dbReference>
<protein>
    <recommendedName>
        <fullName evidence="4">Succinate-semialdehyde dehydrogenase, mitochondrial</fullName>
        <ecNumber evidence="3">1.2.1.24</ecNumber>
    </recommendedName>
    <alternativeName>
        <fullName evidence="6">NAD(+)-dependent succinic semialdehyde dehydrogenase</fullName>
    </alternativeName>
</protein>
<dbReference type="Gene3D" id="3.40.605.10">
    <property type="entry name" value="Aldehyde Dehydrogenase, Chain A, domain 1"/>
    <property type="match status" value="1"/>
</dbReference>
<evidence type="ECO:0000256" key="7">
    <source>
        <dbReference type="PROSITE-ProRule" id="PRU10007"/>
    </source>
</evidence>
<feature type="domain" description="Aldehyde dehydrogenase" evidence="9">
    <location>
        <begin position="32"/>
        <end position="494"/>
    </location>
</feature>
<dbReference type="PROSITE" id="PS00687">
    <property type="entry name" value="ALDEHYDE_DEHYDR_GLU"/>
    <property type="match status" value="1"/>
</dbReference>
<organism evidence="10 11">
    <name type="scientific">Ectocarpus siliculosus</name>
    <name type="common">Brown alga</name>
    <name type="synonym">Conferva siliculosa</name>
    <dbReference type="NCBI Taxonomy" id="2880"/>
    <lineage>
        <taxon>Eukaryota</taxon>
        <taxon>Sar</taxon>
        <taxon>Stramenopiles</taxon>
        <taxon>Ochrophyta</taxon>
        <taxon>PX clade</taxon>
        <taxon>Phaeophyceae</taxon>
        <taxon>Ectocarpales</taxon>
        <taxon>Ectocarpaceae</taxon>
        <taxon>Ectocarpus</taxon>
    </lineage>
</organism>
<sequence length="499" mass="53138">MAAMQQKLRTSLAATLSDTGLLRSDGLINGKWVKAASGKLFPVNDPGTDTKVASVSAFGEADAKLAVSAAEQSFDAWRSKTMQERGRLLSRWSELIGENSSDLATIMCLESGKPKAESKGEVNYAMSFINMYAGMQTNGMVLPQQTDSHLLMVTKEPVGVCALLTPWNFPAAMFTRKAAPALMAGCTIVLKPAEDTPLTALALAWLWERAGGPKGVVNVVPTPRELVQEVGNVLTTDEAVRKISFTGSTAVGKHLLKQAAGTVKKTSMELGGNAPFVVFDDANLELAVNGAMTAKFRFGGQVCIAPNRFLVQEGIYEAFVAKMAEQIRALRVGDGLDSRTNMGPLINLAARDKVAGLVKDAIDKGADVVCGGQLEQHEMGNNFFAPTLLGGCTLDMRISHEEIFGPVVAVMKFKDVDEALTISNSSRSGLAGYVYTQDYSRGMRFAGKLEVGMVGMNESSISSCVVPFGGVKESGMGREGSVMGMDEFMEVKSICLGGI</sequence>
<dbReference type="InterPro" id="IPR029510">
    <property type="entry name" value="Ald_DH_CS_GLU"/>
</dbReference>
<comment type="pathway">
    <text evidence="1">Amino-acid degradation; 4-aminobutanoate degradation.</text>
</comment>
<evidence type="ECO:0000256" key="2">
    <source>
        <dbReference type="ARBA" id="ARBA00009986"/>
    </source>
</evidence>
<dbReference type="Pfam" id="PF00171">
    <property type="entry name" value="Aldedh"/>
    <property type="match status" value="1"/>
</dbReference>
<dbReference type="SUPFAM" id="SSF53720">
    <property type="entry name" value="ALDH-like"/>
    <property type="match status" value="1"/>
</dbReference>
<dbReference type="Proteomes" id="UP000002630">
    <property type="component" value="Linkage Group LG02"/>
</dbReference>
<keyword evidence="5 8" id="KW-0560">Oxidoreductase</keyword>
<dbReference type="EC" id="1.2.1.24" evidence="3"/>
<evidence type="ECO:0000256" key="3">
    <source>
        <dbReference type="ARBA" id="ARBA00013051"/>
    </source>
</evidence>
<evidence type="ECO:0000313" key="10">
    <source>
        <dbReference type="EMBL" id="CBJ25555.1"/>
    </source>
</evidence>
<evidence type="ECO:0000256" key="8">
    <source>
        <dbReference type="RuleBase" id="RU003345"/>
    </source>
</evidence>
<comment type="similarity">
    <text evidence="2 8">Belongs to the aldehyde dehydrogenase family.</text>
</comment>
<dbReference type="InterPro" id="IPR016161">
    <property type="entry name" value="Ald_DH/histidinol_DH"/>
</dbReference>
<evidence type="ECO:0000256" key="5">
    <source>
        <dbReference type="ARBA" id="ARBA00023002"/>
    </source>
</evidence>
<dbReference type="PANTHER" id="PTHR43353:SF5">
    <property type="entry name" value="SUCCINATE-SEMIALDEHYDE DEHYDROGENASE, MITOCHONDRIAL"/>
    <property type="match status" value="1"/>
</dbReference>
<accession>D7FW35</accession>
<reference evidence="10 11" key="1">
    <citation type="journal article" date="2010" name="Nature">
        <title>The Ectocarpus genome and the independent evolution of multicellularity in brown algae.</title>
        <authorList>
            <person name="Cock J.M."/>
            <person name="Sterck L."/>
            <person name="Rouze P."/>
            <person name="Scornet D."/>
            <person name="Allen A.E."/>
            <person name="Amoutzias G."/>
            <person name="Anthouard V."/>
            <person name="Artiguenave F."/>
            <person name="Aury J.M."/>
            <person name="Badger J.H."/>
            <person name="Beszteri B."/>
            <person name="Billiau K."/>
            <person name="Bonnet E."/>
            <person name="Bothwell J.H."/>
            <person name="Bowler C."/>
            <person name="Boyen C."/>
            <person name="Brownlee C."/>
            <person name="Carrano C.J."/>
            <person name="Charrier B."/>
            <person name="Cho G.Y."/>
            <person name="Coelho S.M."/>
            <person name="Collen J."/>
            <person name="Corre E."/>
            <person name="Da Silva C."/>
            <person name="Delage L."/>
            <person name="Delaroque N."/>
            <person name="Dittami S.M."/>
            <person name="Doulbeau S."/>
            <person name="Elias M."/>
            <person name="Farnham G."/>
            <person name="Gachon C.M."/>
            <person name="Gschloessl B."/>
            <person name="Heesch S."/>
            <person name="Jabbari K."/>
            <person name="Jubin C."/>
            <person name="Kawai H."/>
            <person name="Kimura K."/>
            <person name="Kloareg B."/>
            <person name="Kupper F.C."/>
            <person name="Lang D."/>
            <person name="Le Bail A."/>
            <person name="Leblanc C."/>
            <person name="Lerouge P."/>
            <person name="Lohr M."/>
            <person name="Lopez P.J."/>
            <person name="Martens C."/>
            <person name="Maumus F."/>
            <person name="Michel G."/>
            <person name="Miranda-Saavedra D."/>
            <person name="Morales J."/>
            <person name="Moreau H."/>
            <person name="Motomura T."/>
            <person name="Nagasato C."/>
            <person name="Napoli C.A."/>
            <person name="Nelson D.R."/>
            <person name="Nyvall-Collen P."/>
            <person name="Peters A.F."/>
            <person name="Pommier C."/>
            <person name="Potin P."/>
            <person name="Poulain J."/>
            <person name="Quesneville H."/>
            <person name="Read B."/>
            <person name="Rensing S.A."/>
            <person name="Ritter A."/>
            <person name="Rousvoal S."/>
            <person name="Samanta M."/>
            <person name="Samson G."/>
            <person name="Schroeder D.C."/>
            <person name="Segurens B."/>
            <person name="Strittmatter M."/>
            <person name="Tonon T."/>
            <person name="Tregear J.W."/>
            <person name="Valentin K."/>
            <person name="von Dassow P."/>
            <person name="Yamagishi T."/>
            <person name="Van de Peer Y."/>
            <person name="Wincker P."/>
        </authorList>
    </citation>
    <scope>NUCLEOTIDE SEQUENCE [LARGE SCALE GENOMIC DNA]</scope>
    <source>
        <strain evidence="11">Ec32 / CCAP1310/4</strain>
    </source>
</reference>
<evidence type="ECO:0000256" key="4">
    <source>
        <dbReference type="ARBA" id="ARBA00019842"/>
    </source>
</evidence>
<dbReference type="InterPro" id="IPR015590">
    <property type="entry name" value="Aldehyde_DH_dom"/>
</dbReference>
<dbReference type="FunFam" id="3.40.309.10:FF:000004">
    <property type="entry name" value="Succinate-semialdehyde dehydrogenase I"/>
    <property type="match status" value="1"/>
</dbReference>
<dbReference type="OMA" id="IGELFCK"/>
<dbReference type="InterPro" id="IPR016162">
    <property type="entry name" value="Ald_DH_N"/>
</dbReference>
<dbReference type="InterPro" id="IPR016160">
    <property type="entry name" value="Ald_DH_CS_CYS"/>
</dbReference>
<dbReference type="InterPro" id="IPR016163">
    <property type="entry name" value="Ald_DH_C"/>
</dbReference>
<dbReference type="FunFam" id="3.40.605.10:FF:000005">
    <property type="entry name" value="Succinate-semialdehyde dehydrogenase I"/>
    <property type="match status" value="1"/>
</dbReference>
<keyword evidence="11" id="KW-1185">Reference proteome</keyword>
<evidence type="ECO:0000313" key="11">
    <source>
        <dbReference type="Proteomes" id="UP000002630"/>
    </source>
</evidence>
<dbReference type="Gene3D" id="3.40.309.10">
    <property type="entry name" value="Aldehyde Dehydrogenase, Chain A, domain 2"/>
    <property type="match status" value="1"/>
</dbReference>
<dbReference type="STRING" id="2880.D7FW35"/>
<name>D7FW35_ECTSI</name>
<dbReference type="InterPro" id="IPR050740">
    <property type="entry name" value="Aldehyde_DH_Superfamily"/>
</dbReference>
<dbReference type="EMBL" id="FN649727">
    <property type="protein sequence ID" value="CBJ25555.1"/>
    <property type="molecule type" value="Genomic_DNA"/>
</dbReference>